<evidence type="ECO:0000259" key="2">
    <source>
        <dbReference type="PROSITE" id="PS50112"/>
    </source>
</evidence>
<reference evidence="3" key="1">
    <citation type="submission" date="2021-01" db="EMBL/GenBank/DDBJ databases">
        <authorList>
            <consortium name="Genoscope - CEA"/>
            <person name="William W."/>
        </authorList>
    </citation>
    <scope>NUCLEOTIDE SEQUENCE</scope>
</reference>
<evidence type="ECO:0000256" key="1">
    <source>
        <dbReference type="SAM" id="Phobius"/>
    </source>
</evidence>
<comment type="caution">
    <text evidence="3">The sequence shown here is derived from an EMBL/GenBank/DDBJ whole genome shotgun (WGS) entry which is preliminary data.</text>
</comment>
<dbReference type="Proteomes" id="UP000683925">
    <property type="component" value="Unassembled WGS sequence"/>
</dbReference>
<dbReference type="InterPro" id="IPR000014">
    <property type="entry name" value="PAS"/>
</dbReference>
<dbReference type="OMA" id="NEAILYQ"/>
<name>A0A8S1UA96_PAROT</name>
<organism evidence="3 4">
    <name type="scientific">Paramecium octaurelia</name>
    <dbReference type="NCBI Taxonomy" id="43137"/>
    <lineage>
        <taxon>Eukaryota</taxon>
        <taxon>Sar</taxon>
        <taxon>Alveolata</taxon>
        <taxon>Ciliophora</taxon>
        <taxon>Intramacronucleata</taxon>
        <taxon>Oligohymenophorea</taxon>
        <taxon>Peniculida</taxon>
        <taxon>Parameciidae</taxon>
        <taxon>Paramecium</taxon>
    </lineage>
</organism>
<dbReference type="OrthoDB" id="10328509at2759"/>
<gene>
    <name evidence="3" type="ORF">POCTA_138.1.T0400175</name>
</gene>
<feature type="transmembrane region" description="Helical" evidence="1">
    <location>
        <begin position="12"/>
        <end position="33"/>
    </location>
</feature>
<keyword evidence="1" id="KW-0472">Membrane</keyword>
<dbReference type="InterPro" id="IPR052994">
    <property type="entry name" value="Tiny_macrocysts_regulators"/>
</dbReference>
<keyword evidence="1" id="KW-1133">Transmembrane helix</keyword>
<keyword evidence="1" id="KW-0812">Transmembrane</keyword>
<keyword evidence="4" id="KW-1185">Reference proteome</keyword>
<dbReference type="PANTHER" id="PTHR31600:SF2">
    <property type="entry name" value="GAMETE ENRICHED GENE 10 PROTEIN-RELATED"/>
    <property type="match status" value="1"/>
</dbReference>
<feature type="transmembrane region" description="Helical" evidence="1">
    <location>
        <begin position="1032"/>
        <end position="1053"/>
    </location>
</feature>
<evidence type="ECO:0000313" key="3">
    <source>
        <dbReference type="EMBL" id="CAD8161718.1"/>
    </source>
</evidence>
<evidence type="ECO:0000313" key="4">
    <source>
        <dbReference type="Proteomes" id="UP000683925"/>
    </source>
</evidence>
<feature type="domain" description="PAS" evidence="2">
    <location>
        <begin position="373"/>
        <end position="411"/>
    </location>
</feature>
<dbReference type="PANTHER" id="PTHR31600">
    <property type="entry name" value="TINY MACROCYSTS PROTEIN B-RELATED"/>
    <property type="match status" value="1"/>
</dbReference>
<feature type="transmembrane region" description="Helical" evidence="1">
    <location>
        <begin position="1147"/>
        <end position="1169"/>
    </location>
</feature>
<proteinExistence type="predicted"/>
<feature type="transmembrane region" description="Helical" evidence="1">
    <location>
        <begin position="1348"/>
        <end position="1371"/>
    </location>
</feature>
<protein>
    <recommendedName>
        <fullName evidence="2">PAS domain-containing protein</fullName>
    </recommendedName>
</protein>
<accession>A0A8S1UA96</accession>
<sequence>MVIFGKYDIDQTFHLVNLVYFGQSLGFLIQYLINIEDPYTLTTILIIINLVVVHNSFRKWYFEHQFANCKDVSIRVLLLHWFRELNCSNVYYMGIIIKHQNHPNNKKCFLRQKAIYYSGKKFTKYTNVTTKKHNIQKYKGLFVKFYTKCLLETQLKIEPNSSELRLLYAEILFYKFSLINESFKQIQKIKSNFNFNQQLRIIQLKLSINNKLKDNNSLSYRSKLPFENMLKCEEQMKDFVKAFLKITELSIFFWKGQLGLFITIQNQINISQEILNEMQVCQSNWRSIHFTNPIDEQNMFMRFRWRFFYLFFKLYILHKKLKVQELKELPDQILKSQQIFQDEKIDERSSSEDETQGKVYYQTNCIISSNNLFFRVDKFGEIIAVSQSSLQLLGRHQNEYRGARVEILMPDIIKMNHNYFLKLFYKTGQSENLYKRRSVLVKHSKGHCFKAQKYLKYLFNLEQNRFEYFSMLRKVSSRSQYIILNSKWEMDSSSEFIYQIFGEFKLPFLSLCPKAISYTEFAQYLTTYDMKILSLKLCSFGSRERIQDRKFTFRRQNDQTFSNKSIHEFTSLVFKRELEEKQKQNVVQIFQQVLEEDNEIDGAAKLTKLSHIKLNIRVPLYKAEFQEDYNKYDTQMNNIFYSAENLKRLIFRNGNGKIRVDKFEFIQRYRWVKDQRMKFIYSKIKYLFEHYCQEQVLEKVLKVDANLKFYKTLNKTSFYIIKINRLELYDETTNNNEKQDMQFINTNSFKPYTSALVQEVVLATQSEAYTLKNQSGYQYSDMEFVTNRDNNFKPLLIGHSLREDFLEQGSNTIYSLNEQHNPFIKEEINKISKRSHKLSLLFFLNRLLFFLEILLICFTYFFCSYYYNPLTLHNSVTLLGHVYKISLITVQSYNYIIDVGLMNENKLTSLLIVNPTTKFNTTEQFLQFVQTEIEEEYLFIYNIYTDYDFVSMVYSGFYIDDSDVSGLDIFDQYQLNLLQFNFSEKGTIDLNNTIILHFRDYMVPYGLQLMQDSIVSRINEAILYQTQSIDNLILFMIFLFSVLIINSIFSLVIKYQFRNDVNTIYNIVANIPKQDKIKAMMQHQTLFTQLNALFEEEQYGYKKPSMHALNADTIIQQDFEIIEVEKANQKRNKAKIIMLPKYQLNTIIALVFYLAIILVLFILVYYFIWMNQIQTKQIFLDNNFLVQTNYFWIITLLKEKFIYDNYLNSSFYPNITQFRFQEFLDDMAVTSPLLYQTTISDIQRIFDETLCDFYSYDESATYIYYEQFCPEILNGALKRGLKQFNILLSQVVIKALNPYDERYDDFKIDDLAQYQISFQIIYEIFQKSFEIWALDAENLLSQTSNLSLVSFIIQLLVIIVLYFSLLEYYLFTKLQNDFNFSKNYYRYFMLNQTMNQVKTMRVDMIRTGLLSK</sequence>
<dbReference type="PROSITE" id="PS50112">
    <property type="entry name" value="PAS"/>
    <property type="match status" value="1"/>
</dbReference>
<feature type="transmembrane region" description="Helical" evidence="1">
    <location>
        <begin position="840"/>
        <end position="867"/>
    </location>
</feature>
<dbReference type="EMBL" id="CAJJDP010000040">
    <property type="protein sequence ID" value="CAD8161718.1"/>
    <property type="molecule type" value="Genomic_DNA"/>
</dbReference>